<reference evidence="1" key="1">
    <citation type="submission" date="2006-10" db="EMBL/GenBank/DDBJ databases">
        <title>Sequence variations of env signal peptide alleles in different clinical stages of HIV infection.</title>
        <authorList>
            <person name="Franco O.L."/>
            <person name="Silva J.X."/>
            <person name="Kanzaki L."/>
            <person name="Araganaz E.R."/>
        </authorList>
    </citation>
    <scope>NUCLEOTIDE SEQUENCE</scope>
    <source>
        <strain evidence="1">P11384</strain>
    </source>
</reference>
<name>A1E0K9_HV1</name>
<gene>
    <name evidence="1" type="primary">env</name>
</gene>
<dbReference type="GO" id="GO:0019031">
    <property type="term" value="C:viral envelope"/>
    <property type="evidence" value="ECO:0007669"/>
    <property type="project" value="UniProtKB-KW"/>
</dbReference>
<dbReference type="EMBL" id="EF091055">
    <property type="protein sequence ID" value="ABK92091.1"/>
    <property type="molecule type" value="Genomic_DNA"/>
</dbReference>
<keyword evidence="1" id="KW-0946">Virion</keyword>
<keyword evidence="1" id="KW-0261">Viral envelope protein</keyword>
<evidence type="ECO:0000313" key="1">
    <source>
        <dbReference type="EMBL" id="ABK92091.1"/>
    </source>
</evidence>
<sequence>MKAKETRKNYQHLWR</sequence>
<accession>A1E0K9</accession>
<protein>
    <submittedName>
        <fullName evidence="1">Truncated envelope glycoprotein</fullName>
    </submittedName>
</protein>
<proteinExistence type="predicted"/>
<organism evidence="1">
    <name type="scientific">Human immunodeficiency virus type 1</name>
    <name type="common">HIV-1</name>
    <dbReference type="NCBI Taxonomy" id="11676"/>
    <lineage>
        <taxon>Viruses</taxon>
        <taxon>Riboviria</taxon>
        <taxon>Pararnavirae</taxon>
        <taxon>Artverviricota</taxon>
        <taxon>Revtraviricetes</taxon>
        <taxon>Ortervirales</taxon>
        <taxon>Retroviridae</taxon>
        <taxon>Orthoretrovirinae</taxon>
        <taxon>Lentivirus</taxon>
        <taxon>Lentivirus humimdef1</taxon>
    </lineage>
</organism>
<organismHost>
    <name type="scientific">Homo sapiens</name>
    <name type="common">Human</name>
    <dbReference type="NCBI Taxonomy" id="9606"/>
</organismHost>